<proteinExistence type="predicted"/>
<dbReference type="InterPro" id="IPR018247">
    <property type="entry name" value="EF_Hand_1_Ca_BS"/>
</dbReference>
<feature type="domain" description="EF-hand" evidence="4">
    <location>
        <begin position="371"/>
        <end position="406"/>
    </location>
</feature>
<feature type="compositionally biased region" description="Polar residues" evidence="3">
    <location>
        <begin position="424"/>
        <end position="438"/>
    </location>
</feature>
<dbReference type="InterPro" id="IPR011992">
    <property type="entry name" value="EF-hand-dom_pair"/>
</dbReference>
<gene>
    <name evidence="5" type="ORF">BBJ29_005147</name>
</gene>
<evidence type="ECO:0000313" key="5">
    <source>
        <dbReference type="EMBL" id="RLN48567.1"/>
    </source>
</evidence>
<protein>
    <recommendedName>
        <fullName evidence="4">EF-hand domain-containing protein</fullName>
    </recommendedName>
</protein>
<dbReference type="Pfam" id="PF13833">
    <property type="entry name" value="EF-hand_8"/>
    <property type="match status" value="1"/>
</dbReference>
<dbReference type="Pfam" id="PF13202">
    <property type="entry name" value="EF-hand_5"/>
    <property type="match status" value="1"/>
</dbReference>
<dbReference type="PROSITE" id="PS50222">
    <property type="entry name" value="EF_HAND_2"/>
    <property type="match status" value="5"/>
</dbReference>
<keyword evidence="1" id="KW-0677">Repeat</keyword>
<sequence>MGNKPSIPKIPKVASRSEDSSLSPRSEAFNSVSSTFNTFSKEKNGFIEFGDLPRIFEHLGVNFSGDEIRQVFEESDMKETGKLDFKEFLVCLAIGFVLHRIPSLENERLSIFYAPLPPTSSNSSSDDGAPLSPNRSILFGDGNKLRIAFQLAVDAFLWFDVDGNGTINRTEMSMKLQTSMSLHSPTKKMSSLKEIDDNKKDSVDDSSNKAIWEQRFAEMDWNHDGMINFKEFLMAFESWKAFGTVRKTFKGFDRESTGYVDVDEVPVLFRKLGVSFSNAEISQIYAESGLEETGKLTFQEILVSLAITFLVHEEEIRGALQLAVDAFLWFDTDGSGNNMSAQLEASMARYSPTKKLKKKAGSYKGSGEDSTNWSIWDRRFAEMDWNRNGTIHFNEFLIAFESWVSVDCDDDDDDDDDDDGGEESTATYNDSETSTFAR</sequence>
<comment type="caution">
    <text evidence="5">The sequence shown here is derived from an EMBL/GenBank/DDBJ whole genome shotgun (WGS) entry which is preliminary data.</text>
</comment>
<organism evidence="5 6">
    <name type="scientific">Phytophthora kernoviae</name>
    <dbReference type="NCBI Taxonomy" id="325452"/>
    <lineage>
        <taxon>Eukaryota</taxon>
        <taxon>Sar</taxon>
        <taxon>Stramenopiles</taxon>
        <taxon>Oomycota</taxon>
        <taxon>Peronosporomycetes</taxon>
        <taxon>Peronosporales</taxon>
        <taxon>Peronosporaceae</taxon>
        <taxon>Phytophthora</taxon>
    </lineage>
</organism>
<dbReference type="InterPro" id="IPR002048">
    <property type="entry name" value="EF_hand_dom"/>
</dbReference>
<feature type="domain" description="EF-hand" evidence="4">
    <location>
        <begin position="63"/>
        <end position="98"/>
    </location>
</feature>
<dbReference type="PROSITE" id="PS00018">
    <property type="entry name" value="EF_HAND_1"/>
    <property type="match status" value="1"/>
</dbReference>
<reference evidence="5 6" key="1">
    <citation type="submission" date="2018-07" db="EMBL/GenBank/DDBJ databases">
        <title>Genome sequencing of oomycete isolates from Chile give support for New Zealand origin for Phytophthora kernoviae and make available the first Nothophytophthora sp. genome.</title>
        <authorList>
            <person name="Studholme D.J."/>
            <person name="Sanfuentes E."/>
            <person name="Panda P."/>
            <person name="Hill R."/>
            <person name="Sambles C."/>
            <person name="Grant M."/>
            <person name="Williams N.M."/>
            <person name="Mcdougal R.L."/>
        </authorList>
    </citation>
    <scope>NUCLEOTIDE SEQUENCE [LARGE SCALE GENOMIC DNA]</scope>
    <source>
        <strain evidence="5">Chile7</strain>
    </source>
</reference>
<dbReference type="InterPro" id="IPR050145">
    <property type="entry name" value="Centrin_CML-like"/>
</dbReference>
<evidence type="ECO:0000256" key="3">
    <source>
        <dbReference type="SAM" id="MobiDB-lite"/>
    </source>
</evidence>
<dbReference type="AlphaFoldDB" id="A0A3R7GEY3"/>
<evidence type="ECO:0000259" key="4">
    <source>
        <dbReference type="PROSITE" id="PS50222"/>
    </source>
</evidence>
<dbReference type="SUPFAM" id="SSF47473">
    <property type="entry name" value="EF-hand"/>
    <property type="match status" value="2"/>
</dbReference>
<evidence type="ECO:0000256" key="2">
    <source>
        <dbReference type="ARBA" id="ARBA00022837"/>
    </source>
</evidence>
<evidence type="ECO:0000256" key="1">
    <source>
        <dbReference type="ARBA" id="ARBA00022737"/>
    </source>
</evidence>
<evidence type="ECO:0000313" key="6">
    <source>
        <dbReference type="Proteomes" id="UP000284657"/>
    </source>
</evidence>
<dbReference type="Gene3D" id="1.10.238.10">
    <property type="entry name" value="EF-hand"/>
    <property type="match status" value="3"/>
</dbReference>
<feature type="compositionally biased region" description="Acidic residues" evidence="3">
    <location>
        <begin position="409"/>
        <end position="422"/>
    </location>
</feature>
<dbReference type="SMART" id="SM00054">
    <property type="entry name" value="EFh"/>
    <property type="match status" value="6"/>
</dbReference>
<feature type="region of interest" description="Disordered" evidence="3">
    <location>
        <begin position="1"/>
        <end position="26"/>
    </location>
</feature>
<dbReference type="CDD" id="cd00051">
    <property type="entry name" value="EFh"/>
    <property type="match status" value="3"/>
</dbReference>
<accession>A0A3R7GEY3</accession>
<feature type="domain" description="EF-hand" evidence="4">
    <location>
        <begin position="207"/>
        <end position="242"/>
    </location>
</feature>
<feature type="region of interest" description="Disordered" evidence="3">
    <location>
        <begin position="409"/>
        <end position="438"/>
    </location>
</feature>
<feature type="domain" description="EF-hand" evidence="4">
    <location>
        <begin position="159"/>
        <end position="182"/>
    </location>
</feature>
<dbReference type="Proteomes" id="UP000284657">
    <property type="component" value="Unassembled WGS sequence"/>
</dbReference>
<keyword evidence="2" id="KW-0106">Calcium</keyword>
<dbReference type="GO" id="GO:0005509">
    <property type="term" value="F:calcium ion binding"/>
    <property type="evidence" value="ECO:0007669"/>
    <property type="project" value="InterPro"/>
</dbReference>
<name>A0A3R7GEY3_9STRA</name>
<dbReference type="PANTHER" id="PTHR23050">
    <property type="entry name" value="CALCIUM BINDING PROTEIN"/>
    <property type="match status" value="1"/>
</dbReference>
<feature type="domain" description="EF-hand" evidence="4">
    <location>
        <begin position="245"/>
        <end position="275"/>
    </location>
</feature>
<dbReference type="EMBL" id="MBAD02002291">
    <property type="protein sequence ID" value="RLN48567.1"/>
    <property type="molecule type" value="Genomic_DNA"/>
</dbReference>